<keyword evidence="2" id="KW-1185">Reference proteome</keyword>
<reference evidence="1 2" key="1">
    <citation type="journal article" date="2021" name="Int. J. Syst. Evol. Microbiol.">
        <title>Reticulibacter mediterranei gen. nov., sp. nov., within the new family Reticulibacteraceae fam. nov., and Ktedonospora formicarum gen. nov., sp. nov., Ktedonobacter robiniae sp. nov., Dictyobacter formicarum sp. nov. and Dictyobacter arantiisoli sp. nov., belonging to the class Ktedonobacteria.</title>
        <authorList>
            <person name="Yabe S."/>
            <person name="Zheng Y."/>
            <person name="Wang C.M."/>
            <person name="Sakai Y."/>
            <person name="Abe K."/>
            <person name="Yokota A."/>
            <person name="Donadio S."/>
            <person name="Cavaletti L."/>
            <person name="Monciardini P."/>
        </authorList>
    </citation>
    <scope>NUCLEOTIDE SEQUENCE [LARGE SCALE GENOMIC DNA]</scope>
    <source>
        <strain evidence="1 2">SOSP1-9</strain>
    </source>
</reference>
<accession>A0ABQ3VQA9</accession>
<proteinExistence type="predicted"/>
<evidence type="ECO:0000313" key="2">
    <source>
        <dbReference type="Proteomes" id="UP000635565"/>
    </source>
</evidence>
<gene>
    <name evidence="1" type="ORF">KSZ_60390</name>
</gene>
<sequence length="69" mass="7769">MPRIPQFLVHSILLSINSTDGASWSTSFFGYGEAFQNPNDTKTTLENATRNDHKTILNATETIIEEGYY</sequence>
<dbReference type="Proteomes" id="UP000635565">
    <property type="component" value="Unassembled WGS sequence"/>
</dbReference>
<dbReference type="EMBL" id="BNJJ01000021">
    <property type="protein sequence ID" value="GHO88033.1"/>
    <property type="molecule type" value="Genomic_DNA"/>
</dbReference>
<comment type="caution">
    <text evidence="1">The sequence shown here is derived from an EMBL/GenBank/DDBJ whole genome shotgun (WGS) entry which is preliminary data.</text>
</comment>
<organism evidence="1 2">
    <name type="scientific">Dictyobacter formicarum</name>
    <dbReference type="NCBI Taxonomy" id="2778368"/>
    <lineage>
        <taxon>Bacteria</taxon>
        <taxon>Bacillati</taxon>
        <taxon>Chloroflexota</taxon>
        <taxon>Ktedonobacteria</taxon>
        <taxon>Ktedonobacterales</taxon>
        <taxon>Dictyobacteraceae</taxon>
        <taxon>Dictyobacter</taxon>
    </lineage>
</organism>
<evidence type="ECO:0000313" key="1">
    <source>
        <dbReference type="EMBL" id="GHO88033.1"/>
    </source>
</evidence>
<protein>
    <submittedName>
        <fullName evidence="1">Uncharacterized protein</fullName>
    </submittedName>
</protein>
<name>A0ABQ3VQA9_9CHLR</name>